<dbReference type="EMBL" id="CADEHS020000001">
    <property type="protein sequence ID" value="CAG9937424.1"/>
    <property type="molecule type" value="Genomic_DNA"/>
</dbReference>
<reference evidence="1" key="1">
    <citation type="submission" date="2020-04" db="EMBL/GenBank/DDBJ databases">
        <authorList>
            <person name="Broberg M."/>
        </authorList>
    </citation>
    <scope>NUCLEOTIDE SEQUENCE</scope>
</reference>
<name>A0ACA9T951_BIOOC</name>
<protein>
    <submittedName>
        <fullName evidence="1">Uncharacterized protein</fullName>
    </submittedName>
</protein>
<keyword evidence="2" id="KW-1185">Reference proteome</keyword>
<comment type="caution">
    <text evidence="1">The sequence shown here is derived from an EMBL/GenBank/DDBJ whole genome shotgun (WGS) entry which is preliminary data.</text>
</comment>
<evidence type="ECO:0000313" key="1">
    <source>
        <dbReference type="EMBL" id="CAG9937424.1"/>
    </source>
</evidence>
<evidence type="ECO:0000313" key="2">
    <source>
        <dbReference type="Proteomes" id="UP000836387"/>
    </source>
</evidence>
<gene>
    <name evidence="1" type="ORF">CRV2_00004610</name>
</gene>
<sequence length="64" mass="7049">MHTKSVERGTEEFIKLNISYLSGLEPARIVQTRSKEDAAGFLKTIIPFGIDVKHGVIKIAAGEH</sequence>
<proteinExistence type="predicted"/>
<dbReference type="Proteomes" id="UP000836387">
    <property type="component" value="Unassembled WGS sequence"/>
</dbReference>
<organism evidence="1 2">
    <name type="scientific">Clonostachys rosea f. rosea IK726</name>
    <dbReference type="NCBI Taxonomy" id="1349383"/>
    <lineage>
        <taxon>Eukaryota</taxon>
        <taxon>Fungi</taxon>
        <taxon>Dikarya</taxon>
        <taxon>Ascomycota</taxon>
        <taxon>Pezizomycotina</taxon>
        <taxon>Sordariomycetes</taxon>
        <taxon>Hypocreomycetidae</taxon>
        <taxon>Hypocreales</taxon>
        <taxon>Bionectriaceae</taxon>
        <taxon>Clonostachys</taxon>
    </lineage>
</organism>
<accession>A0ACA9T951</accession>
<reference evidence="1" key="2">
    <citation type="submission" date="2021-10" db="EMBL/GenBank/DDBJ databases">
        <authorList>
            <person name="Piombo E."/>
        </authorList>
    </citation>
    <scope>NUCLEOTIDE SEQUENCE</scope>
</reference>